<gene>
    <name evidence="1" type="ORF">HPB47_012373</name>
</gene>
<comment type="caution">
    <text evidence="1">The sequence shown here is derived from an EMBL/GenBank/DDBJ whole genome shotgun (WGS) entry which is preliminary data.</text>
</comment>
<dbReference type="EMBL" id="JABSTQ010011516">
    <property type="protein sequence ID" value="KAG0410515.1"/>
    <property type="molecule type" value="Genomic_DNA"/>
</dbReference>
<dbReference type="Proteomes" id="UP000805193">
    <property type="component" value="Unassembled WGS sequence"/>
</dbReference>
<protein>
    <submittedName>
        <fullName evidence="1">Uncharacterized protein</fullName>
    </submittedName>
</protein>
<name>A0AC60NTR9_IXOPE</name>
<reference evidence="1 2" key="1">
    <citation type="journal article" date="2020" name="Cell">
        <title>Large-Scale Comparative Analyses of Tick Genomes Elucidate Their Genetic Diversity and Vector Capacities.</title>
        <authorList>
            <consortium name="Tick Genome and Microbiome Consortium (TIGMIC)"/>
            <person name="Jia N."/>
            <person name="Wang J."/>
            <person name="Shi W."/>
            <person name="Du L."/>
            <person name="Sun Y."/>
            <person name="Zhan W."/>
            <person name="Jiang J.F."/>
            <person name="Wang Q."/>
            <person name="Zhang B."/>
            <person name="Ji P."/>
            <person name="Bell-Sakyi L."/>
            <person name="Cui X.M."/>
            <person name="Yuan T.T."/>
            <person name="Jiang B.G."/>
            <person name="Yang W.F."/>
            <person name="Lam T.T."/>
            <person name="Chang Q.C."/>
            <person name="Ding S.J."/>
            <person name="Wang X.J."/>
            <person name="Zhu J.G."/>
            <person name="Ruan X.D."/>
            <person name="Zhao L."/>
            <person name="Wei J.T."/>
            <person name="Ye R.Z."/>
            <person name="Que T.C."/>
            <person name="Du C.H."/>
            <person name="Zhou Y.H."/>
            <person name="Cheng J.X."/>
            <person name="Dai P.F."/>
            <person name="Guo W.B."/>
            <person name="Han X.H."/>
            <person name="Huang E.J."/>
            <person name="Li L.F."/>
            <person name="Wei W."/>
            <person name="Gao Y.C."/>
            <person name="Liu J.Z."/>
            <person name="Shao H.Z."/>
            <person name="Wang X."/>
            <person name="Wang C.C."/>
            <person name="Yang T.C."/>
            <person name="Huo Q.B."/>
            <person name="Li W."/>
            <person name="Chen H.Y."/>
            <person name="Chen S.E."/>
            <person name="Zhou L.G."/>
            <person name="Ni X.B."/>
            <person name="Tian J.H."/>
            <person name="Sheng Y."/>
            <person name="Liu T."/>
            <person name="Pan Y.S."/>
            <person name="Xia L.Y."/>
            <person name="Li J."/>
            <person name="Zhao F."/>
            <person name="Cao W.C."/>
        </authorList>
    </citation>
    <scope>NUCLEOTIDE SEQUENCE [LARGE SCALE GENOMIC DNA]</scope>
    <source>
        <strain evidence="1">Iper-2018</strain>
    </source>
</reference>
<proteinExistence type="predicted"/>
<evidence type="ECO:0000313" key="1">
    <source>
        <dbReference type="EMBL" id="KAG0410515.1"/>
    </source>
</evidence>
<sequence>MRGPSRSAGSGHLAAFIWGHCRVGRPLVAQPYRRRSLPGRHGDPPGPGESAQPRAGSVQTARKCRPRGRQDGPNRGRTGERVSGLESPDRFATANSVKRATSTVRW</sequence>
<keyword evidence="2" id="KW-1185">Reference proteome</keyword>
<evidence type="ECO:0000313" key="2">
    <source>
        <dbReference type="Proteomes" id="UP000805193"/>
    </source>
</evidence>
<accession>A0AC60NTR9</accession>
<organism evidence="1 2">
    <name type="scientific">Ixodes persulcatus</name>
    <name type="common">Taiga tick</name>
    <dbReference type="NCBI Taxonomy" id="34615"/>
    <lineage>
        <taxon>Eukaryota</taxon>
        <taxon>Metazoa</taxon>
        <taxon>Ecdysozoa</taxon>
        <taxon>Arthropoda</taxon>
        <taxon>Chelicerata</taxon>
        <taxon>Arachnida</taxon>
        <taxon>Acari</taxon>
        <taxon>Parasitiformes</taxon>
        <taxon>Ixodida</taxon>
        <taxon>Ixodoidea</taxon>
        <taxon>Ixodidae</taxon>
        <taxon>Ixodinae</taxon>
        <taxon>Ixodes</taxon>
    </lineage>
</organism>